<evidence type="ECO:0000256" key="10">
    <source>
        <dbReference type="ARBA" id="ARBA00048567"/>
    </source>
</evidence>
<feature type="binding site" evidence="11">
    <location>
        <position position="60"/>
    </location>
    <ligand>
        <name>substrate</name>
    </ligand>
</feature>
<comment type="cofactor">
    <cofactor evidence="11">
        <name>Mg(2+)</name>
        <dbReference type="ChEBI" id="CHEBI:18420"/>
    </cofactor>
    <text evidence="11">Binds 1 Mg(2+) ion per subunit.</text>
</comment>
<comment type="subcellular location">
    <subcellularLocation>
        <location evidence="11">Cytoplasm</location>
    </subcellularLocation>
</comment>
<keyword evidence="9 11" id="KW-0057">Aromatic amino acid biosynthesis</keyword>
<dbReference type="RefSeq" id="WP_213433747.1">
    <property type="nucleotide sequence ID" value="NZ_AP024546.1"/>
</dbReference>
<feature type="binding site" evidence="11">
    <location>
        <begin position="14"/>
        <end position="19"/>
    </location>
    <ligand>
        <name>ATP</name>
        <dbReference type="ChEBI" id="CHEBI:30616"/>
    </ligand>
</feature>
<dbReference type="SUPFAM" id="SSF52540">
    <property type="entry name" value="P-loop containing nucleoside triphosphate hydrolases"/>
    <property type="match status" value="1"/>
</dbReference>
<evidence type="ECO:0000256" key="2">
    <source>
        <dbReference type="ARBA" id="ARBA00006997"/>
    </source>
</evidence>
<dbReference type="InterPro" id="IPR031322">
    <property type="entry name" value="Shikimate/glucono_kinase"/>
</dbReference>
<evidence type="ECO:0000313" key="13">
    <source>
        <dbReference type="Proteomes" id="UP000680514"/>
    </source>
</evidence>
<keyword evidence="11" id="KW-0460">Magnesium</keyword>
<comment type="pathway">
    <text evidence="1 11">Metabolic intermediate biosynthesis; chorismate biosynthesis; chorismate from D-erythrose 4-phosphate and phosphoenolpyruvate: step 5/7.</text>
</comment>
<dbReference type="PROSITE" id="PS01128">
    <property type="entry name" value="SHIKIMATE_KINASE"/>
    <property type="match status" value="1"/>
</dbReference>
<dbReference type="HAMAP" id="MF_00109">
    <property type="entry name" value="Shikimate_kinase"/>
    <property type="match status" value="1"/>
</dbReference>
<dbReference type="Proteomes" id="UP000680514">
    <property type="component" value="Chromosome"/>
</dbReference>
<accession>A0ABM7QEE7</accession>
<evidence type="ECO:0000256" key="4">
    <source>
        <dbReference type="ARBA" id="ARBA00022605"/>
    </source>
</evidence>
<keyword evidence="13" id="KW-1185">Reference proteome</keyword>
<evidence type="ECO:0000256" key="1">
    <source>
        <dbReference type="ARBA" id="ARBA00004842"/>
    </source>
</evidence>
<dbReference type="InterPro" id="IPR023000">
    <property type="entry name" value="Shikimate_kinase_CS"/>
</dbReference>
<dbReference type="CDD" id="cd00464">
    <property type="entry name" value="SK"/>
    <property type="match status" value="1"/>
</dbReference>
<dbReference type="PANTHER" id="PTHR21087:SF16">
    <property type="entry name" value="SHIKIMATE KINASE 1, CHLOROPLASTIC"/>
    <property type="match status" value="1"/>
</dbReference>
<evidence type="ECO:0000256" key="5">
    <source>
        <dbReference type="ARBA" id="ARBA00022679"/>
    </source>
</evidence>
<keyword evidence="6 11" id="KW-0547">Nucleotide-binding</keyword>
<keyword evidence="11" id="KW-0479">Metal-binding</keyword>
<dbReference type="InterPro" id="IPR000623">
    <property type="entry name" value="Shikimate_kinase/TSH1"/>
</dbReference>
<comment type="function">
    <text evidence="11">Catalyzes the specific phosphorylation of the 3-hydroxyl group of shikimic acid using ATP as a cosubstrate.</text>
</comment>
<feature type="binding site" evidence="11">
    <location>
        <position position="18"/>
    </location>
    <ligand>
        <name>Mg(2+)</name>
        <dbReference type="ChEBI" id="CHEBI:18420"/>
    </ligand>
</feature>
<evidence type="ECO:0000256" key="7">
    <source>
        <dbReference type="ARBA" id="ARBA00022777"/>
    </source>
</evidence>
<comment type="caution">
    <text evidence="11">Lacks conserved residue(s) required for the propagation of feature annotation.</text>
</comment>
<dbReference type="GO" id="GO:0016301">
    <property type="term" value="F:kinase activity"/>
    <property type="evidence" value="ECO:0007669"/>
    <property type="project" value="UniProtKB-KW"/>
</dbReference>
<evidence type="ECO:0000313" key="12">
    <source>
        <dbReference type="EMBL" id="BCT95965.1"/>
    </source>
</evidence>
<dbReference type="PRINTS" id="PR01100">
    <property type="entry name" value="SHIKIMTKNASE"/>
</dbReference>
<feature type="binding site" evidence="11">
    <location>
        <position position="120"/>
    </location>
    <ligand>
        <name>ATP</name>
        <dbReference type="ChEBI" id="CHEBI:30616"/>
    </ligand>
</feature>
<dbReference type="EC" id="2.7.1.71" evidence="3 11"/>
<organism evidence="12 13">
    <name type="scientific">Lysobacter helvus</name>
    <dbReference type="NCBI Taxonomy" id="2675059"/>
    <lineage>
        <taxon>Bacteria</taxon>
        <taxon>Pseudomonadati</taxon>
        <taxon>Pseudomonadota</taxon>
        <taxon>Gammaproteobacteria</taxon>
        <taxon>Lysobacterales</taxon>
        <taxon>Lysobacteraceae</taxon>
        <taxon>Lysobacter</taxon>
    </lineage>
</organism>
<comment type="similarity">
    <text evidence="2 11">Belongs to the shikimate kinase family.</text>
</comment>
<keyword evidence="4 11" id="KW-0028">Amino-acid biosynthesis</keyword>
<proteinExistence type="inferred from homology"/>
<keyword evidence="8 11" id="KW-0067">ATP-binding</keyword>
<evidence type="ECO:0000256" key="8">
    <source>
        <dbReference type="ARBA" id="ARBA00022840"/>
    </source>
</evidence>
<name>A0ABM7QEE7_9GAMM</name>
<feature type="binding site" evidence="11">
    <location>
        <position position="139"/>
    </location>
    <ligand>
        <name>substrate</name>
    </ligand>
</feature>
<evidence type="ECO:0000256" key="9">
    <source>
        <dbReference type="ARBA" id="ARBA00023141"/>
    </source>
</evidence>
<sequence length="180" mass="19092">MNPASHLVLVGPMGAGKTSIGRRLADRLGLPFTDADHAIEARAGAAVSAIFDVEGEAGFRVRERALLAELLAGPPGVLATGGGVVVSAENRALLRDGAFVVHLQVGTDAQLHRLARDRTRPLLQTPDRAAVLQRLAEERAPLYADVADCTFATDGMTPDEAAVALARFLHDRWQRTEVAA</sequence>
<reference evidence="12 13" key="1">
    <citation type="submission" date="2021-03" db="EMBL/GenBank/DDBJ databases">
        <title>Complete Genome Sequences of Two Lysobacter Strains Isolated from Sea Water (Lysobacter caseinilyticus) and Soil (Lysobacter helvus) in South Korea.</title>
        <authorList>
            <person name="Watanabe Y."/>
            <person name="Arakawa K."/>
        </authorList>
    </citation>
    <scope>NUCLEOTIDE SEQUENCE [LARGE SCALE GENOMIC DNA]</scope>
    <source>
        <strain evidence="12 13">D10</strain>
    </source>
</reference>
<feature type="binding site" evidence="11">
    <location>
        <position position="82"/>
    </location>
    <ligand>
        <name>substrate</name>
    </ligand>
</feature>
<feature type="binding site" evidence="11">
    <location>
        <position position="36"/>
    </location>
    <ligand>
        <name>substrate</name>
    </ligand>
</feature>
<gene>
    <name evidence="11 12" type="primary">aroK</name>
    <name evidence="12" type="ORF">LYSHEL_18360</name>
</gene>
<comment type="catalytic activity">
    <reaction evidence="10 11">
        <text>shikimate + ATP = 3-phosphoshikimate + ADP + H(+)</text>
        <dbReference type="Rhea" id="RHEA:13121"/>
        <dbReference type="ChEBI" id="CHEBI:15378"/>
        <dbReference type="ChEBI" id="CHEBI:30616"/>
        <dbReference type="ChEBI" id="CHEBI:36208"/>
        <dbReference type="ChEBI" id="CHEBI:145989"/>
        <dbReference type="ChEBI" id="CHEBI:456216"/>
        <dbReference type="EC" id="2.7.1.71"/>
    </reaction>
</comment>
<keyword evidence="7 11" id="KW-0418">Kinase</keyword>
<evidence type="ECO:0000256" key="6">
    <source>
        <dbReference type="ARBA" id="ARBA00022741"/>
    </source>
</evidence>
<comment type="subunit">
    <text evidence="11">Monomer.</text>
</comment>
<dbReference type="PANTHER" id="PTHR21087">
    <property type="entry name" value="SHIKIMATE KINASE"/>
    <property type="match status" value="1"/>
</dbReference>
<dbReference type="Gene3D" id="3.40.50.300">
    <property type="entry name" value="P-loop containing nucleotide triphosphate hydrolases"/>
    <property type="match status" value="1"/>
</dbReference>
<dbReference type="InterPro" id="IPR027417">
    <property type="entry name" value="P-loop_NTPase"/>
</dbReference>
<dbReference type="Pfam" id="PF01202">
    <property type="entry name" value="SKI"/>
    <property type="match status" value="1"/>
</dbReference>
<keyword evidence="11" id="KW-0963">Cytoplasm</keyword>
<keyword evidence="5 11" id="KW-0808">Transferase</keyword>
<evidence type="ECO:0000256" key="11">
    <source>
        <dbReference type="HAMAP-Rule" id="MF_00109"/>
    </source>
</evidence>
<protein>
    <recommendedName>
        <fullName evidence="3 11">Shikimate kinase</fullName>
        <shortName evidence="11">SK</shortName>
        <ecNumber evidence="3 11">2.7.1.71</ecNumber>
    </recommendedName>
</protein>
<dbReference type="EMBL" id="AP024546">
    <property type="protein sequence ID" value="BCT95965.1"/>
    <property type="molecule type" value="Genomic_DNA"/>
</dbReference>
<evidence type="ECO:0000256" key="3">
    <source>
        <dbReference type="ARBA" id="ARBA00012154"/>
    </source>
</evidence>